<keyword evidence="2" id="KW-0238">DNA-binding</keyword>
<dbReference type="InterPro" id="IPR037923">
    <property type="entry name" value="HTH-like"/>
</dbReference>
<sequence>MIDQAGIMMAQGYSIASERIAGVNDNMAKSHYHDYFELYYLEAGERYHMIQDRLYKIYPGEFLIFPPYMMHHSYGEKNVEFKRLLLYFRKEEVSSPSLLHILEEGTGVYKPDMRTKHLIHRMLEGLLSEQEKQGSLSELYSHTLLNMILLIIVRQIQTPVKEEKKGRMGEVINYIHTHYQEDITLDSLAQRFYVSPYYLCREFKKYTNSTIIQYLNVTRIMNAQRKFMETDRNITEISKATGFSNITHFNRVFKSVTGMTPSGYRKLLSAAGSPASSDADRKV</sequence>
<reference evidence="5" key="1">
    <citation type="journal article" date="2021" name="PeerJ">
        <title>Extensive microbial diversity within the chicken gut microbiome revealed by metagenomics and culture.</title>
        <authorList>
            <person name="Gilroy R."/>
            <person name="Ravi A."/>
            <person name="Getino M."/>
            <person name="Pursley I."/>
            <person name="Horton D.L."/>
            <person name="Alikhan N.F."/>
            <person name="Baker D."/>
            <person name="Gharbi K."/>
            <person name="Hall N."/>
            <person name="Watson M."/>
            <person name="Adriaenssens E.M."/>
            <person name="Foster-Nyarko E."/>
            <person name="Jarju S."/>
            <person name="Secka A."/>
            <person name="Antonio M."/>
            <person name="Oren A."/>
            <person name="Chaudhuri R.R."/>
            <person name="La Ragione R."/>
            <person name="Hildebrand F."/>
            <person name="Pallen M.J."/>
        </authorList>
    </citation>
    <scope>NUCLEOTIDE SEQUENCE</scope>
    <source>
        <strain evidence="5">CHK180-15479</strain>
    </source>
</reference>
<protein>
    <submittedName>
        <fullName evidence="5">Helix-turn-helix domain-containing protein</fullName>
    </submittedName>
</protein>
<accession>A0A9D2MZH6</accession>
<dbReference type="SUPFAM" id="SSF51215">
    <property type="entry name" value="Regulatory protein AraC"/>
    <property type="match status" value="1"/>
</dbReference>
<dbReference type="GO" id="GO:0043565">
    <property type="term" value="F:sequence-specific DNA binding"/>
    <property type="evidence" value="ECO:0007669"/>
    <property type="project" value="InterPro"/>
</dbReference>
<name>A0A9D2MZH6_9FIRM</name>
<comment type="caution">
    <text evidence="5">The sequence shown here is derived from an EMBL/GenBank/DDBJ whole genome shotgun (WGS) entry which is preliminary data.</text>
</comment>
<evidence type="ECO:0000259" key="4">
    <source>
        <dbReference type="PROSITE" id="PS01124"/>
    </source>
</evidence>
<dbReference type="EMBL" id="DWWT01000016">
    <property type="protein sequence ID" value="HJC05293.1"/>
    <property type="molecule type" value="Genomic_DNA"/>
</dbReference>
<dbReference type="SUPFAM" id="SSF46689">
    <property type="entry name" value="Homeodomain-like"/>
    <property type="match status" value="2"/>
</dbReference>
<dbReference type="Proteomes" id="UP000823910">
    <property type="component" value="Unassembled WGS sequence"/>
</dbReference>
<dbReference type="InterPro" id="IPR009057">
    <property type="entry name" value="Homeodomain-like_sf"/>
</dbReference>
<reference evidence="5" key="2">
    <citation type="submission" date="2021-04" db="EMBL/GenBank/DDBJ databases">
        <authorList>
            <person name="Gilroy R."/>
        </authorList>
    </citation>
    <scope>NUCLEOTIDE SEQUENCE</scope>
    <source>
        <strain evidence="5">CHK180-15479</strain>
    </source>
</reference>
<dbReference type="Pfam" id="PF02311">
    <property type="entry name" value="AraC_binding"/>
    <property type="match status" value="1"/>
</dbReference>
<evidence type="ECO:0000313" key="5">
    <source>
        <dbReference type="EMBL" id="HJC05293.1"/>
    </source>
</evidence>
<feature type="domain" description="HTH araC/xylS-type" evidence="4">
    <location>
        <begin position="169"/>
        <end position="267"/>
    </location>
</feature>
<organism evidence="5 6">
    <name type="scientific">Candidatus Enterocloster excrementipullorum</name>
    <dbReference type="NCBI Taxonomy" id="2838559"/>
    <lineage>
        <taxon>Bacteria</taxon>
        <taxon>Bacillati</taxon>
        <taxon>Bacillota</taxon>
        <taxon>Clostridia</taxon>
        <taxon>Lachnospirales</taxon>
        <taxon>Lachnospiraceae</taxon>
        <taxon>Enterocloster</taxon>
    </lineage>
</organism>
<dbReference type="PROSITE" id="PS01124">
    <property type="entry name" value="HTH_ARAC_FAMILY_2"/>
    <property type="match status" value="1"/>
</dbReference>
<dbReference type="InterPro" id="IPR003313">
    <property type="entry name" value="AraC-bd"/>
</dbReference>
<dbReference type="InterPro" id="IPR018060">
    <property type="entry name" value="HTH_AraC"/>
</dbReference>
<dbReference type="PANTHER" id="PTHR43280:SF28">
    <property type="entry name" value="HTH-TYPE TRANSCRIPTIONAL ACTIVATOR RHAS"/>
    <property type="match status" value="1"/>
</dbReference>
<evidence type="ECO:0000313" key="6">
    <source>
        <dbReference type="Proteomes" id="UP000823910"/>
    </source>
</evidence>
<keyword evidence="3" id="KW-0804">Transcription</keyword>
<dbReference type="SMART" id="SM00342">
    <property type="entry name" value="HTH_ARAC"/>
    <property type="match status" value="1"/>
</dbReference>
<dbReference type="PANTHER" id="PTHR43280">
    <property type="entry name" value="ARAC-FAMILY TRANSCRIPTIONAL REGULATOR"/>
    <property type="match status" value="1"/>
</dbReference>
<gene>
    <name evidence="5" type="ORF">H9704_03945</name>
</gene>
<dbReference type="AlphaFoldDB" id="A0A9D2MZH6"/>
<dbReference type="InterPro" id="IPR020449">
    <property type="entry name" value="Tscrpt_reg_AraC-type_HTH"/>
</dbReference>
<dbReference type="GO" id="GO:0003700">
    <property type="term" value="F:DNA-binding transcription factor activity"/>
    <property type="evidence" value="ECO:0007669"/>
    <property type="project" value="InterPro"/>
</dbReference>
<evidence type="ECO:0000256" key="1">
    <source>
        <dbReference type="ARBA" id="ARBA00023015"/>
    </source>
</evidence>
<evidence type="ECO:0000256" key="3">
    <source>
        <dbReference type="ARBA" id="ARBA00023163"/>
    </source>
</evidence>
<evidence type="ECO:0000256" key="2">
    <source>
        <dbReference type="ARBA" id="ARBA00023125"/>
    </source>
</evidence>
<dbReference type="Gene3D" id="2.60.120.280">
    <property type="entry name" value="Regulatory protein AraC"/>
    <property type="match status" value="1"/>
</dbReference>
<proteinExistence type="predicted"/>
<dbReference type="Pfam" id="PF12833">
    <property type="entry name" value="HTH_18"/>
    <property type="match status" value="1"/>
</dbReference>
<dbReference type="PRINTS" id="PR00032">
    <property type="entry name" value="HTHARAC"/>
</dbReference>
<dbReference type="Gene3D" id="1.10.10.60">
    <property type="entry name" value="Homeodomain-like"/>
    <property type="match status" value="2"/>
</dbReference>
<keyword evidence="1" id="KW-0805">Transcription regulation</keyword>